<dbReference type="GO" id="GO:0006935">
    <property type="term" value="P:chemotaxis"/>
    <property type="evidence" value="ECO:0007669"/>
    <property type="project" value="UniProtKB-KW"/>
</dbReference>
<dbReference type="STRING" id="1044.EH31_14595"/>
<dbReference type="RefSeq" id="WP_034961169.1">
    <property type="nucleotide sequence ID" value="NZ_JMIW01000006.1"/>
</dbReference>
<dbReference type="PANTHER" id="PTHR35091">
    <property type="entry name" value="FLAGELLAR PROTEIN FLIL"/>
    <property type="match status" value="1"/>
</dbReference>
<dbReference type="eggNOG" id="COG1580">
    <property type="taxonomic scope" value="Bacteria"/>
</dbReference>
<reference evidence="12 13" key="1">
    <citation type="submission" date="2014-04" db="EMBL/GenBank/DDBJ databases">
        <title>A comprehensive comparison of genomes of Erythrobacter spp. strains.</title>
        <authorList>
            <person name="Zheng Q."/>
        </authorList>
    </citation>
    <scope>NUCLEOTIDE SEQUENCE [LARGE SCALE GENOMIC DNA]</scope>
    <source>
        <strain evidence="12 13">DSM 6997</strain>
    </source>
</reference>
<evidence type="ECO:0000256" key="10">
    <source>
        <dbReference type="RuleBase" id="RU364125"/>
    </source>
</evidence>
<keyword evidence="5 10" id="KW-0145">Chemotaxis</keyword>
<evidence type="ECO:0000256" key="7">
    <source>
        <dbReference type="ARBA" id="ARBA00022779"/>
    </source>
</evidence>
<gene>
    <name evidence="12" type="ORF">EH31_14595</name>
</gene>
<dbReference type="PANTHER" id="PTHR35091:SF2">
    <property type="entry name" value="FLAGELLAR PROTEIN FLIL"/>
    <property type="match status" value="1"/>
</dbReference>
<keyword evidence="8 10" id="KW-1133">Transmembrane helix</keyword>
<evidence type="ECO:0000256" key="11">
    <source>
        <dbReference type="SAM" id="MobiDB-lite"/>
    </source>
</evidence>
<feature type="region of interest" description="Disordered" evidence="11">
    <location>
        <begin position="55"/>
        <end position="77"/>
    </location>
</feature>
<keyword evidence="4" id="KW-1003">Cell membrane</keyword>
<evidence type="ECO:0000256" key="5">
    <source>
        <dbReference type="ARBA" id="ARBA00022500"/>
    </source>
</evidence>
<protein>
    <recommendedName>
        <fullName evidence="10">Flagellar protein FliL</fullName>
    </recommendedName>
</protein>
<evidence type="ECO:0000256" key="8">
    <source>
        <dbReference type="ARBA" id="ARBA00022989"/>
    </source>
</evidence>
<keyword evidence="12" id="KW-0282">Flagellum</keyword>
<evidence type="ECO:0000256" key="1">
    <source>
        <dbReference type="ARBA" id="ARBA00002254"/>
    </source>
</evidence>
<keyword evidence="13" id="KW-1185">Reference proteome</keyword>
<keyword evidence="12" id="KW-0969">Cilium</keyword>
<evidence type="ECO:0000256" key="2">
    <source>
        <dbReference type="ARBA" id="ARBA00004162"/>
    </source>
</evidence>
<dbReference type="Proteomes" id="UP000027647">
    <property type="component" value="Unassembled WGS sequence"/>
</dbReference>
<keyword evidence="12" id="KW-0966">Cell projection</keyword>
<keyword evidence="10" id="KW-0997">Cell inner membrane</keyword>
<comment type="function">
    <text evidence="1 10">Controls the rotational direction of flagella during chemotaxis.</text>
</comment>
<dbReference type="AlphaFoldDB" id="A0A074MBM6"/>
<dbReference type="InterPro" id="IPR005503">
    <property type="entry name" value="FliL"/>
</dbReference>
<dbReference type="Pfam" id="PF03748">
    <property type="entry name" value="FliL"/>
    <property type="match status" value="1"/>
</dbReference>
<dbReference type="OrthoDB" id="7058946at2"/>
<dbReference type="GO" id="GO:0071978">
    <property type="term" value="P:bacterial-type flagellum-dependent swarming motility"/>
    <property type="evidence" value="ECO:0007669"/>
    <property type="project" value="TreeGrafter"/>
</dbReference>
<comment type="similarity">
    <text evidence="3 10">Belongs to the FliL family.</text>
</comment>
<dbReference type="GO" id="GO:0005886">
    <property type="term" value="C:plasma membrane"/>
    <property type="evidence" value="ECO:0007669"/>
    <property type="project" value="UniProtKB-SubCell"/>
</dbReference>
<evidence type="ECO:0000256" key="4">
    <source>
        <dbReference type="ARBA" id="ARBA00022475"/>
    </source>
</evidence>
<keyword evidence="9 10" id="KW-0472">Membrane</keyword>
<comment type="caution">
    <text evidence="12">The sequence shown here is derived from an EMBL/GenBank/DDBJ whole genome shotgun (WGS) entry which is preliminary data.</text>
</comment>
<evidence type="ECO:0000256" key="9">
    <source>
        <dbReference type="ARBA" id="ARBA00023136"/>
    </source>
</evidence>
<keyword evidence="7 10" id="KW-0283">Flagellar rotation</keyword>
<evidence type="ECO:0000256" key="6">
    <source>
        <dbReference type="ARBA" id="ARBA00022692"/>
    </source>
</evidence>
<evidence type="ECO:0000313" key="12">
    <source>
        <dbReference type="EMBL" id="KEO89253.1"/>
    </source>
</evidence>
<keyword evidence="6 10" id="KW-0812">Transmembrane</keyword>
<proteinExistence type="inferred from homology"/>
<sequence>MADAKAQDDGEAKKGGGSMKMIIGIVAALVVGAGGAYGAFAAGLIGGGGASGPNHPELVRKGEADPYPAPGGDKDEGPVVYGEGGNEFRTAYYTFEDSFTSNLADSAGLIQVELAASTQRDGRVLQWVHNHQLAIRSAILVQLASTSEQDLYSVKGKEALAKRLTKAINAVLEEKEGFGGVENVHFKGLLVQ</sequence>
<name>A0A074MBM6_ERYLO</name>
<evidence type="ECO:0000256" key="3">
    <source>
        <dbReference type="ARBA" id="ARBA00008281"/>
    </source>
</evidence>
<accession>A0A074MBM6</accession>
<organism evidence="12 13">
    <name type="scientific">Erythrobacter longus</name>
    <dbReference type="NCBI Taxonomy" id="1044"/>
    <lineage>
        <taxon>Bacteria</taxon>
        <taxon>Pseudomonadati</taxon>
        <taxon>Pseudomonadota</taxon>
        <taxon>Alphaproteobacteria</taxon>
        <taxon>Sphingomonadales</taxon>
        <taxon>Erythrobacteraceae</taxon>
        <taxon>Erythrobacter/Porphyrobacter group</taxon>
        <taxon>Erythrobacter</taxon>
    </lineage>
</organism>
<feature type="transmembrane region" description="Helical" evidence="10">
    <location>
        <begin position="21"/>
        <end position="45"/>
    </location>
</feature>
<dbReference type="GO" id="GO:0009425">
    <property type="term" value="C:bacterial-type flagellum basal body"/>
    <property type="evidence" value="ECO:0007669"/>
    <property type="project" value="InterPro"/>
</dbReference>
<comment type="subcellular location">
    <subcellularLocation>
        <location evidence="10">Cell inner membrane</location>
    </subcellularLocation>
    <subcellularLocation>
        <location evidence="2">Cell membrane</location>
        <topology evidence="2">Single-pass membrane protein</topology>
    </subcellularLocation>
</comment>
<dbReference type="EMBL" id="JMIW01000006">
    <property type="protein sequence ID" value="KEO89253.1"/>
    <property type="molecule type" value="Genomic_DNA"/>
</dbReference>
<evidence type="ECO:0000313" key="13">
    <source>
        <dbReference type="Proteomes" id="UP000027647"/>
    </source>
</evidence>